<proteinExistence type="predicted"/>
<dbReference type="Pfam" id="PF02589">
    <property type="entry name" value="LUD_dom"/>
    <property type="match status" value="1"/>
</dbReference>
<dbReference type="InterPro" id="IPR037171">
    <property type="entry name" value="NagB/RpiA_transferase-like"/>
</dbReference>
<dbReference type="InterPro" id="IPR024185">
    <property type="entry name" value="FTHF_cligase-like_sf"/>
</dbReference>
<dbReference type="PANTHER" id="PTHR43682">
    <property type="entry name" value="LACTATE UTILIZATION PROTEIN C"/>
    <property type="match status" value="1"/>
</dbReference>
<sequence length="172" mass="19508">MQQFLRFKERLDELGVECVTGTLENILDSLVADLKKFERVLLADLPQQLESVILSKTRAVSLSTCTLKQIEEAEVCVAHTNEVVVEAGSLVLVSRSTRHRLATTLPERLYVICTSPKIYDTLYEYFLNRLPLEPNTTTTFISGPSRTADIEQILIKGVHGPKFVKVYFEKYN</sequence>
<evidence type="ECO:0000259" key="1">
    <source>
        <dbReference type="Pfam" id="PF02589"/>
    </source>
</evidence>
<organism evidence="2 3">
    <name type="scientific">Candidatus Marsarchaeota G1 archaeon OSP_D</name>
    <dbReference type="NCBI Taxonomy" id="1978155"/>
    <lineage>
        <taxon>Archaea</taxon>
        <taxon>Candidatus Marsarchaeota</taxon>
        <taxon>Candidatus Marsarchaeota group 1</taxon>
    </lineage>
</organism>
<dbReference type="EMBL" id="NEXC01000036">
    <property type="protein sequence ID" value="PSN83105.1"/>
    <property type="molecule type" value="Genomic_DNA"/>
</dbReference>
<dbReference type="Gene3D" id="3.40.50.10420">
    <property type="entry name" value="NagB/RpiA/CoA transferase-like"/>
    <property type="match status" value="1"/>
</dbReference>
<evidence type="ECO:0000313" key="3">
    <source>
        <dbReference type="Proteomes" id="UP000240880"/>
    </source>
</evidence>
<dbReference type="Proteomes" id="UP000240880">
    <property type="component" value="Unassembled WGS sequence"/>
</dbReference>
<dbReference type="SUPFAM" id="SSF100950">
    <property type="entry name" value="NagB/RpiA/CoA transferase-like"/>
    <property type="match status" value="1"/>
</dbReference>
<dbReference type="InterPro" id="IPR003741">
    <property type="entry name" value="LUD_dom"/>
</dbReference>
<name>A0A2R6A9W3_9ARCH</name>
<evidence type="ECO:0000313" key="2">
    <source>
        <dbReference type="EMBL" id="PSN83105.1"/>
    </source>
</evidence>
<dbReference type="AlphaFoldDB" id="A0A2R6A9W3"/>
<protein>
    <recommendedName>
        <fullName evidence="1">LUD domain-containing protein</fullName>
    </recommendedName>
</protein>
<accession>A0A2R6A9W3</accession>
<feature type="domain" description="LUD" evidence="1">
    <location>
        <begin position="63"/>
        <end position="167"/>
    </location>
</feature>
<dbReference type="PANTHER" id="PTHR43682:SF1">
    <property type="entry name" value="LACTATE UTILIZATION PROTEIN C"/>
    <property type="match status" value="1"/>
</dbReference>
<reference evidence="2 3" key="1">
    <citation type="submission" date="2017-04" db="EMBL/GenBank/DDBJ databases">
        <title>Novel microbial lineages endemic to geothermal iron-oxide mats fill important gaps in the evolutionary history of Archaea.</title>
        <authorList>
            <person name="Jay Z.J."/>
            <person name="Beam J.P."/>
            <person name="Dlakic M."/>
            <person name="Rusch D.B."/>
            <person name="Kozubal M.A."/>
            <person name="Inskeep W.P."/>
        </authorList>
    </citation>
    <scope>NUCLEOTIDE SEQUENCE [LARGE SCALE GENOMIC DNA]</scope>
    <source>
        <strain evidence="2">OSP_D</strain>
    </source>
</reference>
<comment type="caution">
    <text evidence="2">The sequence shown here is derived from an EMBL/GenBank/DDBJ whole genome shotgun (WGS) entry which is preliminary data.</text>
</comment>
<gene>
    <name evidence="2" type="ORF">B9Q01_05850</name>
</gene>